<dbReference type="Proteomes" id="UP001388673">
    <property type="component" value="Unassembled WGS sequence"/>
</dbReference>
<protein>
    <submittedName>
        <fullName evidence="2">Uncharacterized protein</fullName>
    </submittedName>
</protein>
<evidence type="ECO:0000313" key="3">
    <source>
        <dbReference type="Proteomes" id="UP001388673"/>
    </source>
</evidence>
<name>A0AAW0YXV2_9TREE</name>
<feature type="region of interest" description="Disordered" evidence="1">
    <location>
        <begin position="1"/>
        <end position="25"/>
    </location>
</feature>
<evidence type="ECO:0000313" key="2">
    <source>
        <dbReference type="EMBL" id="KAK8858650.1"/>
    </source>
</evidence>
<dbReference type="KEGG" id="kne:92180137"/>
<comment type="caution">
    <text evidence="2">The sequence shown here is derived from an EMBL/GenBank/DDBJ whole genome shotgun (WGS) entry which is preliminary data.</text>
</comment>
<dbReference type="GeneID" id="92180137"/>
<keyword evidence="3" id="KW-1185">Reference proteome</keyword>
<sequence>MSNDDNGWINDPPSQWDIDGDDPTPQGDQVWVRIVWFTGGWNTAIYVWDRGDPIKEILQEWVDDTYEDWSGIQYHDFNWDYEDCDEYLSGDETADDLGVYDHLTIRLWYK</sequence>
<dbReference type="EMBL" id="JBCAWK010000005">
    <property type="protein sequence ID" value="KAK8858650.1"/>
    <property type="molecule type" value="Genomic_DNA"/>
</dbReference>
<dbReference type="RefSeq" id="XP_066803491.1">
    <property type="nucleotide sequence ID" value="XM_066945990.1"/>
</dbReference>
<organism evidence="2 3">
    <name type="scientific">Kwoniella newhampshirensis</name>
    <dbReference type="NCBI Taxonomy" id="1651941"/>
    <lineage>
        <taxon>Eukaryota</taxon>
        <taxon>Fungi</taxon>
        <taxon>Dikarya</taxon>
        <taxon>Basidiomycota</taxon>
        <taxon>Agaricomycotina</taxon>
        <taxon>Tremellomycetes</taxon>
        <taxon>Tremellales</taxon>
        <taxon>Cryptococcaceae</taxon>
        <taxon>Kwoniella</taxon>
    </lineage>
</organism>
<gene>
    <name evidence="2" type="ORF">IAR55_002879</name>
</gene>
<evidence type="ECO:0000256" key="1">
    <source>
        <dbReference type="SAM" id="MobiDB-lite"/>
    </source>
</evidence>
<dbReference type="AlphaFoldDB" id="A0AAW0YXV2"/>
<reference evidence="2 3" key="1">
    <citation type="journal article" date="2024" name="bioRxiv">
        <title>Comparative genomics of Cryptococcus and Kwoniella reveals pathogenesis evolution and contrasting karyotype dynamics via intercentromeric recombination or chromosome fusion.</title>
        <authorList>
            <person name="Coelho M.A."/>
            <person name="David-Palma M."/>
            <person name="Shea T."/>
            <person name="Bowers K."/>
            <person name="McGinley-Smith S."/>
            <person name="Mohammad A.W."/>
            <person name="Gnirke A."/>
            <person name="Yurkov A.M."/>
            <person name="Nowrousian M."/>
            <person name="Sun S."/>
            <person name="Cuomo C.A."/>
            <person name="Heitman J."/>
        </authorList>
    </citation>
    <scope>NUCLEOTIDE SEQUENCE [LARGE SCALE GENOMIC DNA]</scope>
    <source>
        <strain evidence="2 3">CBS 13917</strain>
    </source>
</reference>
<proteinExistence type="predicted"/>
<accession>A0AAW0YXV2</accession>